<dbReference type="CDD" id="cd03590">
    <property type="entry name" value="CLECT_DC-SIGN_like"/>
    <property type="match status" value="1"/>
</dbReference>
<dbReference type="GO" id="GO:0002450">
    <property type="term" value="P:B cell antigen processing and presentation"/>
    <property type="evidence" value="ECO:0007669"/>
    <property type="project" value="Ensembl"/>
</dbReference>
<evidence type="ECO:0000256" key="5">
    <source>
        <dbReference type="ARBA" id="ARBA00023157"/>
    </source>
</evidence>
<dbReference type="GO" id="GO:0002020">
    <property type="term" value="F:protease binding"/>
    <property type="evidence" value="ECO:0007669"/>
    <property type="project" value="Ensembl"/>
</dbReference>
<dbReference type="InterPro" id="IPR016187">
    <property type="entry name" value="CTDL_fold"/>
</dbReference>
<dbReference type="GO" id="GO:0019863">
    <property type="term" value="F:IgE binding"/>
    <property type="evidence" value="ECO:0007669"/>
    <property type="project" value="Ensembl"/>
</dbReference>
<dbReference type="GO" id="GO:0042116">
    <property type="term" value="P:macrophage activation"/>
    <property type="evidence" value="ECO:0007669"/>
    <property type="project" value="Ensembl"/>
</dbReference>
<accession>H0X786</accession>
<dbReference type="RefSeq" id="XP_003803470.1">
    <property type="nucleotide sequence ID" value="XM_003803422.1"/>
</dbReference>
<dbReference type="PANTHER" id="PTHR22803">
    <property type="entry name" value="MANNOSE, PHOSPHOLIPASE, LECTIN RECEPTOR RELATED"/>
    <property type="match status" value="1"/>
</dbReference>
<feature type="coiled-coil region" evidence="6">
    <location>
        <begin position="78"/>
        <end position="158"/>
    </location>
</feature>
<dbReference type="AlphaFoldDB" id="H0X786"/>
<keyword evidence="5" id="KW-1015">Disulfide bond</keyword>
<dbReference type="EMBL" id="AAQR03185646">
    <property type="status" value="NOT_ANNOTATED_CDS"/>
    <property type="molecule type" value="Genomic_DNA"/>
</dbReference>
<keyword evidence="2 7" id="KW-0812">Transmembrane</keyword>
<dbReference type="OrthoDB" id="418245at2759"/>
<evidence type="ECO:0000256" key="2">
    <source>
        <dbReference type="ARBA" id="ARBA00022692"/>
    </source>
</evidence>
<dbReference type="Ensembl" id="ENSOGAT00000012575.2">
    <property type="protein sequence ID" value="ENSOGAP00000011262.2"/>
    <property type="gene ID" value="ENSOGAG00000012571.2"/>
</dbReference>
<dbReference type="Gene3D" id="3.10.100.10">
    <property type="entry name" value="Mannose-Binding Protein A, subunit A"/>
    <property type="match status" value="1"/>
</dbReference>
<evidence type="ECO:0000256" key="3">
    <source>
        <dbReference type="ARBA" id="ARBA00022734"/>
    </source>
</evidence>
<dbReference type="FunCoup" id="H0X786">
    <property type="interactions" value="175"/>
</dbReference>
<evidence type="ECO:0000313" key="9">
    <source>
        <dbReference type="Ensembl" id="ENSOGAP00000011262.2"/>
    </source>
</evidence>
<dbReference type="KEGG" id="oga:100941545"/>
<dbReference type="Proteomes" id="UP000005225">
    <property type="component" value="Unassembled WGS sequence"/>
</dbReference>
<protein>
    <submittedName>
        <fullName evidence="9">Fc epsilon receptor II</fullName>
    </submittedName>
</protein>
<dbReference type="eggNOG" id="KOG4297">
    <property type="taxonomic scope" value="Eukaryota"/>
</dbReference>
<dbReference type="GO" id="GO:0010628">
    <property type="term" value="P:positive regulation of gene expression"/>
    <property type="evidence" value="ECO:0007669"/>
    <property type="project" value="Ensembl"/>
</dbReference>
<evidence type="ECO:0000259" key="8">
    <source>
        <dbReference type="PROSITE" id="PS50041"/>
    </source>
</evidence>
<dbReference type="Pfam" id="PF00059">
    <property type="entry name" value="Lectin_C"/>
    <property type="match status" value="1"/>
</dbReference>
<gene>
    <name evidence="9" type="primary">FCER2</name>
</gene>
<dbReference type="GO" id="GO:0030246">
    <property type="term" value="F:carbohydrate binding"/>
    <property type="evidence" value="ECO:0007669"/>
    <property type="project" value="UniProtKB-KW"/>
</dbReference>
<feature type="domain" description="C-type lectin" evidence="8">
    <location>
        <begin position="170"/>
        <end position="277"/>
    </location>
</feature>
<reference evidence="10" key="1">
    <citation type="submission" date="2011-03" db="EMBL/GenBank/DDBJ databases">
        <title>Version 3 of the genome sequence of Otolemur garnettii (Bushbaby).</title>
        <authorList>
            <consortium name="The Broad Institute Genome Sequencing Platform"/>
            <person name="Di Palma F."/>
            <person name="Johnson J."/>
            <person name="Lander E.S."/>
            <person name="Lindblad-Toh K."/>
            <person name="Jaffe D.B."/>
            <person name="Gnerre S."/>
            <person name="MacCallum I."/>
            <person name="Przybylski D."/>
            <person name="Ribeiro F.J."/>
            <person name="Burton J.N."/>
            <person name="Walker B.J."/>
            <person name="Sharpe T."/>
            <person name="Hall G."/>
        </authorList>
    </citation>
    <scope>NUCLEOTIDE SEQUENCE [LARGE SCALE GENOMIC DNA]</scope>
</reference>
<evidence type="ECO:0000256" key="6">
    <source>
        <dbReference type="SAM" id="Coils"/>
    </source>
</evidence>
<reference evidence="9" key="2">
    <citation type="submission" date="2025-08" db="UniProtKB">
        <authorList>
            <consortium name="Ensembl"/>
        </authorList>
    </citation>
    <scope>IDENTIFICATION</scope>
</reference>
<dbReference type="GO" id="GO:0009897">
    <property type="term" value="C:external side of plasma membrane"/>
    <property type="evidence" value="ECO:0007669"/>
    <property type="project" value="Ensembl"/>
</dbReference>
<keyword evidence="10" id="KW-1185">Reference proteome</keyword>
<keyword evidence="3" id="KW-0430">Lectin</keyword>
<dbReference type="GO" id="GO:0002925">
    <property type="term" value="P:positive regulation of humoral immune response mediated by circulating immunoglobulin"/>
    <property type="evidence" value="ECO:0007669"/>
    <property type="project" value="Ensembl"/>
</dbReference>
<dbReference type="InterPro" id="IPR001304">
    <property type="entry name" value="C-type_lectin-like"/>
</dbReference>
<dbReference type="PROSITE" id="PS50041">
    <property type="entry name" value="C_TYPE_LECTIN_2"/>
    <property type="match status" value="1"/>
</dbReference>
<dbReference type="HOGENOM" id="CLU_049894_7_2_1"/>
<dbReference type="OMA" id="PRKRCCG"/>
<keyword evidence="4 7" id="KW-1133">Transmembrane helix</keyword>
<keyword evidence="6" id="KW-0175">Coiled coil</keyword>
<proteinExistence type="predicted"/>
<dbReference type="GeneID" id="100941545"/>
<dbReference type="InParanoid" id="H0X786"/>
<dbReference type="STRING" id="30611.ENSOGAP00000011262"/>
<dbReference type="SUPFAM" id="SSF56436">
    <property type="entry name" value="C-type lectin-like"/>
    <property type="match status" value="1"/>
</dbReference>
<dbReference type="GeneTree" id="ENSGT00940000162574"/>
<organism evidence="9 10">
    <name type="scientific">Otolemur garnettii</name>
    <name type="common">Small-eared galago</name>
    <name type="synonym">Garnett's greater bushbaby</name>
    <dbReference type="NCBI Taxonomy" id="30611"/>
    <lineage>
        <taxon>Eukaryota</taxon>
        <taxon>Metazoa</taxon>
        <taxon>Chordata</taxon>
        <taxon>Craniata</taxon>
        <taxon>Vertebrata</taxon>
        <taxon>Euteleostomi</taxon>
        <taxon>Mammalia</taxon>
        <taxon>Eutheria</taxon>
        <taxon>Euarchontoglires</taxon>
        <taxon>Primates</taxon>
        <taxon>Strepsirrhini</taxon>
        <taxon>Lorisiformes</taxon>
        <taxon>Galagidae</taxon>
        <taxon>Otolemur</taxon>
    </lineage>
</organism>
<evidence type="ECO:0000256" key="1">
    <source>
        <dbReference type="ARBA" id="ARBA00004167"/>
    </source>
</evidence>
<dbReference type="GO" id="GO:0019769">
    <property type="term" value="F:low-affinity IgE receptor activity"/>
    <property type="evidence" value="ECO:0007669"/>
    <property type="project" value="Ensembl"/>
</dbReference>
<dbReference type="PROSITE" id="PS00615">
    <property type="entry name" value="C_TYPE_LECTIN_1"/>
    <property type="match status" value="1"/>
</dbReference>
<dbReference type="GO" id="GO:0160006">
    <property type="term" value="P:Fc receptor-mediated immune complex endocytosis"/>
    <property type="evidence" value="ECO:0007669"/>
    <property type="project" value="Ensembl"/>
</dbReference>
<name>H0X786_OTOGA</name>
<dbReference type="InterPro" id="IPR050111">
    <property type="entry name" value="C-type_lectin/snaclec_domain"/>
</dbReference>
<evidence type="ECO:0000256" key="7">
    <source>
        <dbReference type="SAM" id="Phobius"/>
    </source>
</evidence>
<evidence type="ECO:0000313" key="10">
    <source>
        <dbReference type="Proteomes" id="UP000005225"/>
    </source>
</evidence>
<reference evidence="9" key="3">
    <citation type="submission" date="2025-09" db="UniProtKB">
        <authorList>
            <consortium name="Ensembl"/>
        </authorList>
    </citation>
    <scope>IDENTIFICATION</scope>
</reference>
<keyword evidence="7" id="KW-0472">Membrane</keyword>
<dbReference type="GO" id="GO:0038096">
    <property type="term" value="P:Fc-gamma receptor signaling pathway involved in phagocytosis"/>
    <property type="evidence" value="ECO:0007669"/>
    <property type="project" value="Ensembl"/>
</dbReference>
<dbReference type="InterPro" id="IPR033989">
    <property type="entry name" value="CD209-like_CTLD"/>
</dbReference>
<evidence type="ECO:0000256" key="4">
    <source>
        <dbReference type="ARBA" id="ARBA00022989"/>
    </source>
</evidence>
<feature type="transmembrane region" description="Helical" evidence="7">
    <location>
        <begin position="24"/>
        <end position="47"/>
    </location>
</feature>
<dbReference type="SMART" id="SM00034">
    <property type="entry name" value="CLECT"/>
    <property type="match status" value="1"/>
</dbReference>
<dbReference type="CTD" id="2208"/>
<dbReference type="InterPro" id="IPR016186">
    <property type="entry name" value="C-type_lectin-like/link_sf"/>
</dbReference>
<dbReference type="InterPro" id="IPR018378">
    <property type="entry name" value="C-type_lectin_CS"/>
</dbReference>
<comment type="subcellular location">
    <subcellularLocation>
        <location evidence="1">Membrane</location>
        <topology evidence="1">Single-pass membrane protein</topology>
    </subcellularLocation>
</comment>
<dbReference type="GO" id="GO:0042742">
    <property type="term" value="P:defense response to bacterium"/>
    <property type="evidence" value="ECO:0007669"/>
    <property type="project" value="Ensembl"/>
</dbReference>
<sequence length="308" mass="35299">MEENLYSGFSELPRKRCCGWRTQLLLVGLVTASLWAALLSLLLLWHWDTLQNLKQLEETAAQNVSQISKDLQRYQHIKMDQKSQAAQILQNMEELQAEQKRMKSQDSELSWNLDGLLADLNNLKSQGLNQRREASDMLERLKEEVARLRIELKLSQGTTCKMCPKMWVYFQQKCYYFGEGAKKWLHAQYACEAMGGRLVSIHSREEQDFLIKRADWKGSWIGLQDLDREGQFTWMDGSPVSYSNWYPGEPNNQDQGENCVMMRGSGQWNDAACQSRLDAWVCEQLATCGLPATLVPVEPLGTAPSPEP</sequence>